<dbReference type="EMBL" id="LSMT01000254">
    <property type="protein sequence ID" value="PFX22023.1"/>
    <property type="molecule type" value="Genomic_DNA"/>
</dbReference>
<feature type="chain" id="PRO_5012089413" evidence="3">
    <location>
        <begin position="24"/>
        <end position="471"/>
    </location>
</feature>
<keyword evidence="1" id="KW-0325">Glycoprotein</keyword>
<dbReference type="GO" id="GO:0005802">
    <property type="term" value="C:trans-Golgi network"/>
    <property type="evidence" value="ECO:0007669"/>
    <property type="project" value="TreeGrafter"/>
</dbReference>
<keyword evidence="5" id="KW-1185">Reference proteome</keyword>
<proteinExistence type="predicted"/>
<dbReference type="Gene3D" id="2.70.130.10">
    <property type="entry name" value="Mannose-6-phosphate receptor binding domain"/>
    <property type="match status" value="2"/>
</dbReference>
<dbReference type="SUPFAM" id="SSF50911">
    <property type="entry name" value="Mannose 6-phosphate receptor domain"/>
    <property type="match status" value="1"/>
</dbReference>
<dbReference type="STRING" id="50429.A0A2B4RZ09"/>
<comment type="caution">
    <text evidence="4">The sequence shown here is derived from an EMBL/GenBank/DDBJ whole genome shotgun (WGS) entry which is preliminary data.</text>
</comment>
<evidence type="ECO:0000256" key="3">
    <source>
        <dbReference type="SAM" id="SignalP"/>
    </source>
</evidence>
<evidence type="ECO:0000256" key="2">
    <source>
        <dbReference type="SAM" id="Phobius"/>
    </source>
</evidence>
<reference evidence="5" key="1">
    <citation type="journal article" date="2017" name="bioRxiv">
        <title>Comparative analysis of the genomes of Stylophora pistillata and Acropora digitifera provides evidence for extensive differences between species of corals.</title>
        <authorList>
            <person name="Voolstra C.R."/>
            <person name="Li Y."/>
            <person name="Liew Y.J."/>
            <person name="Baumgarten S."/>
            <person name="Zoccola D."/>
            <person name="Flot J.-F."/>
            <person name="Tambutte S."/>
            <person name="Allemand D."/>
            <person name="Aranda M."/>
        </authorList>
    </citation>
    <scope>NUCLEOTIDE SEQUENCE [LARGE SCALE GENOMIC DNA]</scope>
</reference>
<keyword evidence="2" id="KW-0472">Membrane</keyword>
<evidence type="ECO:0000313" key="4">
    <source>
        <dbReference type="EMBL" id="PFX22023.1"/>
    </source>
</evidence>
<keyword evidence="2" id="KW-0812">Transmembrane</keyword>
<protein>
    <submittedName>
        <fullName evidence="4">Cation-dependent mannose-6-phosphate receptor</fullName>
    </submittedName>
</protein>
<dbReference type="AlphaFoldDB" id="A0A2B4RZ09"/>
<accession>A0A2B4RZ09</accession>
<feature type="transmembrane region" description="Helical" evidence="2">
    <location>
        <begin position="390"/>
        <end position="414"/>
    </location>
</feature>
<dbReference type="InterPro" id="IPR009011">
    <property type="entry name" value="Man6P_isomerase_rcpt-bd_dom_sf"/>
</dbReference>
<dbReference type="Proteomes" id="UP000225706">
    <property type="component" value="Unassembled WGS sequence"/>
</dbReference>
<feature type="signal peptide" evidence="3">
    <location>
        <begin position="1"/>
        <end position="23"/>
    </location>
</feature>
<name>A0A2B4RZ09_STYPI</name>
<sequence>MADCKLLQYVCFCLVVFVQNVGAVTSSCKKLDDCSCRTNDGKTLDLKPVDKDPGPRFTGIKDNSGTTGYTFSWNPCTPFSQGTKCEDTLLRQKQFGRRDLTENVGAVISSCKKITDCSCRTNDGKTLDLKPLDKNPGPSFPQIPDKEKSNYFFLWNPCTGFNEGSTCKGTLLCQKAGDYLPVAKAVSSFDVNSDGTINITYVQVTSTAGGKTYTSALQCFELCQKAGDYLPVAKAVSSFDVNSDGTINITYVQVTSTAGGKTYTRQAIIKLKCDESQRGKFELFHEQEVPGEQKSNYVCQQTGSVYVPIADEVSSFDVNGDGTISIIYHSVTGSEGKIRRAIIKLKCDPSQPDRGTLDPFTEKSNPAAENKINYTSTFTSKYACPESEGLSAGSILLIVFFPLVLVYFIAGLLFNKIHKGVNSFPEMIPNHSFWGDLPFLVKDGCVFTFQGIAGCCKRVSMKFKGDSYAEI</sequence>
<dbReference type="Pfam" id="PF02157">
    <property type="entry name" value="Man-6-P_recep"/>
    <property type="match status" value="1"/>
</dbReference>
<evidence type="ECO:0000256" key="1">
    <source>
        <dbReference type="ARBA" id="ARBA00023180"/>
    </source>
</evidence>
<dbReference type="GO" id="GO:0000139">
    <property type="term" value="C:Golgi membrane"/>
    <property type="evidence" value="ECO:0007669"/>
    <property type="project" value="UniProtKB-SubCell"/>
</dbReference>
<gene>
    <name evidence="4" type="primary">M6pr</name>
    <name evidence="4" type="ORF">AWC38_SpisGene13461</name>
</gene>
<dbReference type="OrthoDB" id="5954050at2759"/>
<dbReference type="PROSITE" id="PS51257">
    <property type="entry name" value="PROKAR_LIPOPROTEIN"/>
    <property type="match status" value="1"/>
</dbReference>
<evidence type="ECO:0000313" key="5">
    <source>
        <dbReference type="Proteomes" id="UP000225706"/>
    </source>
</evidence>
<keyword evidence="2" id="KW-1133">Transmembrane helix</keyword>
<dbReference type="InterPro" id="IPR028927">
    <property type="entry name" value="Man-6-P_rcpt"/>
</dbReference>
<keyword evidence="3" id="KW-0732">Signal</keyword>
<organism evidence="4 5">
    <name type="scientific">Stylophora pistillata</name>
    <name type="common">Smooth cauliflower coral</name>
    <dbReference type="NCBI Taxonomy" id="50429"/>
    <lineage>
        <taxon>Eukaryota</taxon>
        <taxon>Metazoa</taxon>
        <taxon>Cnidaria</taxon>
        <taxon>Anthozoa</taxon>
        <taxon>Hexacorallia</taxon>
        <taxon>Scleractinia</taxon>
        <taxon>Astrocoeniina</taxon>
        <taxon>Pocilloporidae</taxon>
        <taxon>Stylophora</taxon>
    </lineage>
</organism>
<dbReference type="PANTHER" id="PTHR15071:SF0">
    <property type="entry name" value="MANNOSE 6-PHOSPHATE RECEPTOR-LIKE PROTEIN 1"/>
    <property type="match status" value="1"/>
</dbReference>
<dbReference type="PANTHER" id="PTHR15071">
    <property type="entry name" value="MANNOSE-6-PHOSPHATE RECEPTOR FAMILY MEMBER"/>
    <property type="match status" value="1"/>
</dbReference>
<keyword evidence="4" id="KW-0675">Receptor</keyword>